<keyword evidence="2" id="KW-1185">Reference proteome</keyword>
<reference evidence="1 2" key="1">
    <citation type="submission" date="2021-06" db="EMBL/GenBank/DDBJ databases">
        <title>Actinoplanes lichenicola sp. nov., and Actinoplanes ovalisporus sp. nov., isolated from lichen in Thailand.</title>
        <authorList>
            <person name="Saeng-In P."/>
            <person name="Kanchanasin P."/>
            <person name="Yuki M."/>
            <person name="Kudo T."/>
            <person name="Ohkuma M."/>
            <person name="Phongsopitanun W."/>
            <person name="Tanasupawat S."/>
        </authorList>
    </citation>
    <scope>NUCLEOTIDE SEQUENCE [LARGE SCALE GENOMIC DNA]</scope>
    <source>
        <strain evidence="1 2">NBRC 110975</strain>
    </source>
</reference>
<protein>
    <submittedName>
        <fullName evidence="1">Uncharacterized protein</fullName>
    </submittedName>
</protein>
<dbReference type="EMBL" id="JAHKKG010000013">
    <property type="protein sequence ID" value="MBU2669141.1"/>
    <property type="molecule type" value="Genomic_DNA"/>
</dbReference>
<sequence length="171" mass="18605">MSMSQDVRGVELPWIEPVEVDAAEVAEPGAAARWWNTGVQHLMNPTLGLLTVLNQETQAMVVVQSAGAALVQWLLPWCDTYDEVASKSLVFRIFRPGVSGAGERIFSVFQDYRSNRAMWLPAGVTDFQARSPIETFVGSGVFLPPCSVLNVRVGIIPPGNLLVPVGDVVVR</sequence>
<name>A0ABS5Z1E5_9ACTN</name>
<dbReference type="RefSeq" id="WP_215793366.1">
    <property type="nucleotide sequence ID" value="NZ_JAHKKG010000013.1"/>
</dbReference>
<evidence type="ECO:0000313" key="2">
    <source>
        <dbReference type="Proteomes" id="UP001519654"/>
    </source>
</evidence>
<organism evidence="1 2">
    <name type="scientific">Paractinoplanes bogorensis</name>
    <dbReference type="NCBI Taxonomy" id="1610840"/>
    <lineage>
        <taxon>Bacteria</taxon>
        <taxon>Bacillati</taxon>
        <taxon>Actinomycetota</taxon>
        <taxon>Actinomycetes</taxon>
        <taxon>Micromonosporales</taxon>
        <taxon>Micromonosporaceae</taxon>
        <taxon>Paractinoplanes</taxon>
    </lineage>
</organism>
<accession>A0ABS5Z1E5</accession>
<evidence type="ECO:0000313" key="1">
    <source>
        <dbReference type="EMBL" id="MBU2669141.1"/>
    </source>
</evidence>
<proteinExistence type="predicted"/>
<comment type="caution">
    <text evidence="1">The sequence shown here is derived from an EMBL/GenBank/DDBJ whole genome shotgun (WGS) entry which is preliminary data.</text>
</comment>
<gene>
    <name evidence="1" type="ORF">KOI35_37075</name>
</gene>
<dbReference type="Proteomes" id="UP001519654">
    <property type="component" value="Unassembled WGS sequence"/>
</dbReference>